<accession>A0A6H0Y5Y2</accession>
<gene>
    <name evidence="3" type="ORF">AMS68_007517</name>
</gene>
<evidence type="ECO:0000313" key="3">
    <source>
        <dbReference type="EMBL" id="QIX02000.1"/>
    </source>
</evidence>
<keyword evidence="4" id="KW-1185">Reference proteome</keyword>
<organism evidence="3 4">
    <name type="scientific">Peltaster fructicola</name>
    <dbReference type="NCBI Taxonomy" id="286661"/>
    <lineage>
        <taxon>Eukaryota</taxon>
        <taxon>Fungi</taxon>
        <taxon>Dikarya</taxon>
        <taxon>Ascomycota</taxon>
        <taxon>Pezizomycotina</taxon>
        <taxon>Dothideomycetes</taxon>
        <taxon>Dothideomycetes incertae sedis</taxon>
        <taxon>Peltaster</taxon>
    </lineage>
</organism>
<dbReference type="InterPro" id="IPR000210">
    <property type="entry name" value="BTB/POZ_dom"/>
</dbReference>
<dbReference type="InterPro" id="IPR011333">
    <property type="entry name" value="SKP1/BTB/POZ_sf"/>
</dbReference>
<dbReference type="Proteomes" id="UP000503462">
    <property type="component" value="Chromosome 5"/>
</dbReference>
<feature type="domain" description="BTB" evidence="2">
    <location>
        <begin position="103"/>
        <end position="175"/>
    </location>
</feature>
<feature type="region of interest" description="Disordered" evidence="1">
    <location>
        <begin position="587"/>
        <end position="640"/>
    </location>
</feature>
<dbReference type="PANTHER" id="PTHR47369">
    <property type="entry name" value="BTB/POZ DOMAIN-CONTAINING PROTEIN"/>
    <property type="match status" value="1"/>
</dbReference>
<name>A0A6H0Y5Y2_9PEZI</name>
<feature type="region of interest" description="Disordered" evidence="1">
    <location>
        <begin position="417"/>
        <end position="442"/>
    </location>
</feature>
<reference evidence="3 4" key="1">
    <citation type="journal article" date="2016" name="Sci. Rep.">
        <title>Peltaster fructicola genome reveals evolution from an invasive phytopathogen to an ectophytic parasite.</title>
        <authorList>
            <person name="Xu C."/>
            <person name="Chen H."/>
            <person name="Gleason M.L."/>
            <person name="Xu J.R."/>
            <person name="Liu H."/>
            <person name="Zhang R."/>
            <person name="Sun G."/>
        </authorList>
    </citation>
    <scope>NUCLEOTIDE SEQUENCE [LARGE SCALE GENOMIC DNA]</scope>
    <source>
        <strain evidence="3 4">LNHT1506</strain>
    </source>
</reference>
<feature type="compositionally biased region" description="Basic and acidic residues" evidence="1">
    <location>
        <begin position="484"/>
        <end position="496"/>
    </location>
</feature>
<feature type="region of interest" description="Disordered" evidence="1">
    <location>
        <begin position="1"/>
        <end position="42"/>
    </location>
</feature>
<dbReference type="AlphaFoldDB" id="A0A6H0Y5Y2"/>
<protein>
    <recommendedName>
        <fullName evidence="2">BTB domain-containing protein</fullName>
    </recommendedName>
</protein>
<evidence type="ECO:0000313" key="4">
    <source>
        <dbReference type="Proteomes" id="UP000503462"/>
    </source>
</evidence>
<feature type="region of interest" description="Disordered" evidence="1">
    <location>
        <begin position="471"/>
        <end position="504"/>
    </location>
</feature>
<feature type="region of interest" description="Disordered" evidence="1">
    <location>
        <begin position="744"/>
        <end position="765"/>
    </location>
</feature>
<dbReference type="SUPFAM" id="SSF54695">
    <property type="entry name" value="POZ domain"/>
    <property type="match status" value="1"/>
</dbReference>
<evidence type="ECO:0000256" key="1">
    <source>
        <dbReference type="SAM" id="MobiDB-lite"/>
    </source>
</evidence>
<dbReference type="OrthoDB" id="6359943at2759"/>
<evidence type="ECO:0000259" key="2">
    <source>
        <dbReference type="PROSITE" id="PS50097"/>
    </source>
</evidence>
<feature type="compositionally biased region" description="Basic and acidic residues" evidence="1">
    <location>
        <begin position="18"/>
        <end position="28"/>
    </location>
</feature>
<proteinExistence type="predicted"/>
<dbReference type="PROSITE" id="PS50097">
    <property type="entry name" value="BTB"/>
    <property type="match status" value="1"/>
</dbReference>
<dbReference type="Gene3D" id="3.30.710.10">
    <property type="entry name" value="Potassium Channel Kv1.1, Chain A"/>
    <property type="match status" value="1"/>
</dbReference>
<dbReference type="PANTHER" id="PTHR47369:SF1">
    <property type="entry name" value="BTB_POZ DOMAIN-CONTAINING PROTEIN"/>
    <property type="match status" value="1"/>
</dbReference>
<dbReference type="EMBL" id="CP051143">
    <property type="protein sequence ID" value="QIX02000.1"/>
    <property type="molecule type" value="Genomic_DNA"/>
</dbReference>
<feature type="compositionally biased region" description="Polar residues" evidence="1">
    <location>
        <begin position="621"/>
        <end position="640"/>
    </location>
</feature>
<sequence length="801" mass="89504">MAQGDDSGATDMHFQRLPRVEKDADDPSHPPVASPSVEPQPSTTFTTLTRLLGASTISPDASRASSYINTVEQHGYIRNINTRETAPLPDHLFTRGLCHGKHSDITIHAFGVPYRLHRIILDRAPFFATALTGPWLEAKSSEITIRPDEIDSNITQYGFELALKRLYRGTADIQEEDRHAIELFATGCWLEMPDLIEASIESILRQMSTDTLGQLITLVTKNYYGRAGDKILASAKAMLCRDGWKMASRYWDSIPTDIINEIVSSDGFYVNGEWERWLLAKRITNRRLRTRAAEAGLLDEISKKTTLSAEDMEGVQAIRSTTVSERFVEYATLYVDPELAPLLSLLDNGIHYVHLEFEQLQYVRMAKDALGFPVVPEPVVSTALWQQMELRQRVLNSTESELELGLAVELSPEHHTAAQFPGIRSQSGRSELKQKESSTVTIDSPHTVDTRRYWIPSSDCNIVMGGHSDPVISISHNGGPLDNSRPRSRAESRGEPEQPVSYSTLPPFRFSAEFPSPKLIKEKKRAYSRTIFYAGSLWNIYIQKVASIRSTKQLGVYLHRVKERDAEEAVLAAAGSTHSVEGRIGVLEREMNRQRRQQQDSTGQRTHWEDDDSAAEVDTLPASQTIGTQASTQRSSMSSWISSTNRSIVTPSSSMFENDDSDSDIESEWRISRNVTLKSTNRMPTLPPYVDLRPTIKTYFKIFSPSRGGRMLSVYESAPDKFNFSQSWGWKSSTLMLDEGLLSQDEGDQVGESTTGRDEGVAEDDDGANLNVTSAKVEGGRKTIKSLGDGRLRFMVVIGVL</sequence>